<reference evidence="1 2" key="1">
    <citation type="submission" date="2019-07" db="EMBL/GenBank/DDBJ databases">
        <title>WGS assembly of Gossypium tomentosum.</title>
        <authorList>
            <person name="Chen Z.J."/>
            <person name="Sreedasyam A."/>
            <person name="Ando A."/>
            <person name="Song Q."/>
            <person name="De L."/>
            <person name="Hulse-Kemp A."/>
            <person name="Ding M."/>
            <person name="Ye W."/>
            <person name="Kirkbride R."/>
            <person name="Jenkins J."/>
            <person name="Plott C."/>
            <person name="Lovell J."/>
            <person name="Lin Y.-M."/>
            <person name="Vaughn R."/>
            <person name="Liu B."/>
            <person name="Li W."/>
            <person name="Simpson S."/>
            <person name="Scheffler B."/>
            <person name="Saski C."/>
            <person name="Grover C."/>
            <person name="Hu G."/>
            <person name="Conover J."/>
            <person name="Carlson J."/>
            <person name="Shu S."/>
            <person name="Boston L."/>
            <person name="Williams M."/>
            <person name="Peterson D."/>
            <person name="Mcgee K."/>
            <person name="Jones D."/>
            <person name="Wendel J."/>
            <person name="Stelly D."/>
            <person name="Grimwood J."/>
            <person name="Schmutz J."/>
        </authorList>
    </citation>
    <scope>NUCLEOTIDE SEQUENCE [LARGE SCALE GENOMIC DNA]</scope>
    <source>
        <strain evidence="1">7179.01</strain>
    </source>
</reference>
<dbReference type="AlphaFoldDB" id="A0A5D2IQQ7"/>
<proteinExistence type="predicted"/>
<keyword evidence="2" id="KW-1185">Reference proteome</keyword>
<sequence>MKREYVTFFSNKVTINNSLIPAIGDLKTLQLRAVTGRAREEPATRFFNL</sequence>
<dbReference type="Proteomes" id="UP000322667">
    <property type="component" value="Chromosome D11"/>
</dbReference>
<protein>
    <submittedName>
        <fullName evidence="1">Uncharacterized protein</fullName>
    </submittedName>
</protein>
<accession>A0A5D2IQQ7</accession>
<organism evidence="1 2">
    <name type="scientific">Gossypium tomentosum</name>
    <name type="common">Hawaiian cotton</name>
    <name type="synonym">Gossypium sandvicense</name>
    <dbReference type="NCBI Taxonomy" id="34277"/>
    <lineage>
        <taxon>Eukaryota</taxon>
        <taxon>Viridiplantae</taxon>
        <taxon>Streptophyta</taxon>
        <taxon>Embryophyta</taxon>
        <taxon>Tracheophyta</taxon>
        <taxon>Spermatophyta</taxon>
        <taxon>Magnoliopsida</taxon>
        <taxon>eudicotyledons</taxon>
        <taxon>Gunneridae</taxon>
        <taxon>Pentapetalae</taxon>
        <taxon>rosids</taxon>
        <taxon>malvids</taxon>
        <taxon>Malvales</taxon>
        <taxon>Malvaceae</taxon>
        <taxon>Malvoideae</taxon>
        <taxon>Gossypium</taxon>
    </lineage>
</organism>
<evidence type="ECO:0000313" key="1">
    <source>
        <dbReference type="EMBL" id="TYH44931.1"/>
    </source>
</evidence>
<evidence type="ECO:0000313" key="2">
    <source>
        <dbReference type="Proteomes" id="UP000322667"/>
    </source>
</evidence>
<dbReference type="EMBL" id="CM017633">
    <property type="protein sequence ID" value="TYH44931.1"/>
    <property type="molecule type" value="Genomic_DNA"/>
</dbReference>
<gene>
    <name evidence="1" type="ORF">ES332_D11G229600v1</name>
</gene>
<name>A0A5D2IQQ7_GOSTO</name>